<keyword evidence="3" id="KW-1185">Reference proteome</keyword>
<dbReference type="EMBL" id="JABEZV010000007">
    <property type="protein sequence ID" value="MBA0716726.1"/>
    <property type="molecule type" value="Genomic_DNA"/>
</dbReference>
<evidence type="ECO:0000313" key="2">
    <source>
        <dbReference type="EMBL" id="MBA0716726.1"/>
    </source>
</evidence>
<dbReference type="Pfam" id="PF03140">
    <property type="entry name" value="DUF247"/>
    <property type="match status" value="1"/>
</dbReference>
<dbReference type="PANTHER" id="PTHR31549">
    <property type="entry name" value="PROTEIN, PUTATIVE (DUF247)-RELATED-RELATED"/>
    <property type="match status" value="1"/>
</dbReference>
<dbReference type="InterPro" id="IPR004158">
    <property type="entry name" value="DUF247_pln"/>
</dbReference>
<accession>A0A7J8ZY39</accession>
<evidence type="ECO:0000256" key="1">
    <source>
        <dbReference type="SAM" id="MobiDB-lite"/>
    </source>
</evidence>
<dbReference type="Proteomes" id="UP000593574">
    <property type="component" value="Unassembled WGS sequence"/>
</dbReference>
<dbReference type="AlphaFoldDB" id="A0A7J8ZY39"/>
<name>A0A7J8ZY39_9ROSI</name>
<protein>
    <submittedName>
        <fullName evidence="2">Uncharacterized protein</fullName>
    </submittedName>
</protein>
<feature type="compositionally biased region" description="Gly residues" evidence="1">
    <location>
        <begin position="1"/>
        <end position="15"/>
    </location>
</feature>
<feature type="non-terminal residue" evidence="2">
    <location>
        <position position="257"/>
    </location>
</feature>
<organism evidence="2 3">
    <name type="scientific">Gossypium laxum</name>
    <dbReference type="NCBI Taxonomy" id="34288"/>
    <lineage>
        <taxon>Eukaryota</taxon>
        <taxon>Viridiplantae</taxon>
        <taxon>Streptophyta</taxon>
        <taxon>Embryophyta</taxon>
        <taxon>Tracheophyta</taxon>
        <taxon>Spermatophyta</taxon>
        <taxon>Magnoliopsida</taxon>
        <taxon>eudicotyledons</taxon>
        <taxon>Gunneridae</taxon>
        <taxon>Pentapetalae</taxon>
        <taxon>rosids</taxon>
        <taxon>malvids</taxon>
        <taxon>Malvales</taxon>
        <taxon>Malvaceae</taxon>
        <taxon>Malvoideae</taxon>
        <taxon>Gossypium</taxon>
    </lineage>
</organism>
<feature type="compositionally biased region" description="Polar residues" evidence="1">
    <location>
        <begin position="19"/>
        <end position="31"/>
    </location>
</feature>
<comment type="caution">
    <text evidence="2">The sequence shown here is derived from an EMBL/GenBank/DDBJ whole genome shotgun (WGS) entry which is preliminary data.</text>
</comment>
<proteinExistence type="predicted"/>
<gene>
    <name evidence="2" type="ORF">Golax_015533</name>
</gene>
<sequence>MSSTEEGGGAVGVPGGAVSTDQTIATNTNPLDTIIPIPGTDFTLSNGELENLRSLDEAFNGNQLDPNAKPLIRRIPSTLGRDEDFRKYFMPKVFPIGPLHNDDPTLHGSEKLKLRLVAHFVENIGVNNEILYNNIKTEIDGLKKCYDPKELEKYSNDDKDLAWMFFVDGCAILQAVYMRYGQDYNPTLNKRFTNNEMLTFEYSDLFLLENQLPFRVLELLTSWSENSEKFMKAIKRFIDDTVITPADMKESQSHQQD</sequence>
<reference evidence="2 3" key="1">
    <citation type="journal article" date="2019" name="Genome Biol. Evol.">
        <title>Insights into the evolution of the New World diploid cottons (Gossypium, subgenus Houzingenia) based on genome sequencing.</title>
        <authorList>
            <person name="Grover C.E."/>
            <person name="Arick M.A. 2nd"/>
            <person name="Thrash A."/>
            <person name="Conover J.L."/>
            <person name="Sanders W.S."/>
            <person name="Peterson D.G."/>
            <person name="Frelichowski J.E."/>
            <person name="Scheffler J.A."/>
            <person name="Scheffler B.E."/>
            <person name="Wendel J.F."/>
        </authorList>
    </citation>
    <scope>NUCLEOTIDE SEQUENCE [LARGE SCALE GENOMIC DNA]</scope>
    <source>
        <strain evidence="2">4</strain>
        <tissue evidence="2">Leaf</tissue>
    </source>
</reference>
<dbReference type="PANTHER" id="PTHR31549:SF260">
    <property type="match status" value="1"/>
</dbReference>
<feature type="region of interest" description="Disordered" evidence="1">
    <location>
        <begin position="1"/>
        <end position="31"/>
    </location>
</feature>
<evidence type="ECO:0000313" key="3">
    <source>
        <dbReference type="Proteomes" id="UP000593574"/>
    </source>
</evidence>